<reference evidence="1" key="2">
    <citation type="submission" date="2023-01" db="EMBL/GenBank/DDBJ databases">
        <authorList>
            <person name="Sun Q."/>
            <person name="Evtushenko L."/>
        </authorList>
    </citation>
    <scope>NUCLEOTIDE SEQUENCE</scope>
    <source>
        <strain evidence="1">VKM B-2935</strain>
    </source>
</reference>
<evidence type="ECO:0000313" key="2">
    <source>
        <dbReference type="Proteomes" id="UP001143328"/>
    </source>
</evidence>
<gene>
    <name evidence="1" type="ORF">GCM10017655_23050</name>
</gene>
<comment type="caution">
    <text evidence="1">The sequence shown here is derived from an EMBL/GenBank/DDBJ whole genome shotgun (WGS) entry which is preliminary data.</text>
</comment>
<name>A0A9W6K956_9PSED</name>
<keyword evidence="2" id="KW-1185">Reference proteome</keyword>
<dbReference type="EMBL" id="BSFN01000005">
    <property type="protein sequence ID" value="GLK89243.1"/>
    <property type="molecule type" value="Genomic_DNA"/>
</dbReference>
<dbReference type="Proteomes" id="UP001143328">
    <property type="component" value="Unassembled WGS sequence"/>
</dbReference>
<proteinExistence type="predicted"/>
<organism evidence="1 2">
    <name type="scientific">Pseudomonas turukhanskensis</name>
    <dbReference type="NCBI Taxonomy" id="1806536"/>
    <lineage>
        <taxon>Bacteria</taxon>
        <taxon>Pseudomonadati</taxon>
        <taxon>Pseudomonadota</taxon>
        <taxon>Gammaproteobacteria</taxon>
        <taxon>Pseudomonadales</taxon>
        <taxon>Pseudomonadaceae</taxon>
        <taxon>Pseudomonas</taxon>
    </lineage>
</organism>
<sequence>MVRKVVIPARISVRTVVLCALSWNSLSSMGMGSADVISGRLVYKPNAQKQSTAAWLALVLPVLGV</sequence>
<accession>A0A9W6K956</accession>
<protein>
    <submittedName>
        <fullName evidence="1">Uncharacterized protein</fullName>
    </submittedName>
</protein>
<dbReference type="AlphaFoldDB" id="A0A9W6K956"/>
<reference evidence="1" key="1">
    <citation type="journal article" date="2014" name="Int. J. Syst. Evol. Microbiol.">
        <title>Complete genome sequence of Corynebacterium casei LMG S-19264T (=DSM 44701T), isolated from a smear-ripened cheese.</title>
        <authorList>
            <consortium name="US DOE Joint Genome Institute (JGI-PGF)"/>
            <person name="Walter F."/>
            <person name="Albersmeier A."/>
            <person name="Kalinowski J."/>
            <person name="Ruckert C."/>
        </authorList>
    </citation>
    <scope>NUCLEOTIDE SEQUENCE</scope>
    <source>
        <strain evidence="1">VKM B-2935</strain>
    </source>
</reference>
<evidence type="ECO:0000313" key="1">
    <source>
        <dbReference type="EMBL" id="GLK89243.1"/>
    </source>
</evidence>